<dbReference type="OrthoDB" id="9788773at2"/>
<accession>A0A377H072</accession>
<feature type="domain" description="ACT" evidence="2">
    <location>
        <begin position="69"/>
        <end position="144"/>
    </location>
</feature>
<dbReference type="Proteomes" id="UP000255328">
    <property type="component" value="Unassembled WGS sequence"/>
</dbReference>
<keyword evidence="4" id="KW-1185">Reference proteome</keyword>
<dbReference type="NCBIfam" id="NF003361">
    <property type="entry name" value="PRK04435.1"/>
    <property type="match status" value="1"/>
</dbReference>
<dbReference type="EMBL" id="UGGU01000003">
    <property type="protein sequence ID" value="STO32224.1"/>
    <property type="molecule type" value="Genomic_DNA"/>
</dbReference>
<comment type="similarity">
    <text evidence="1">Belongs to the UPF0735 family.</text>
</comment>
<protein>
    <recommendedName>
        <fullName evidence="1">UPF0735 ACT domain-containing protein NCTC10723_01713</fullName>
    </recommendedName>
</protein>
<proteinExistence type="inferred from homology"/>
<dbReference type="RefSeq" id="WP_115271184.1">
    <property type="nucleotide sequence ID" value="NZ_CASFEE010000052.1"/>
</dbReference>
<organism evidence="3 4">
    <name type="scientific">Fusobacterium necrogenes</name>
    <dbReference type="NCBI Taxonomy" id="858"/>
    <lineage>
        <taxon>Bacteria</taxon>
        <taxon>Fusobacteriati</taxon>
        <taxon>Fusobacteriota</taxon>
        <taxon>Fusobacteriia</taxon>
        <taxon>Fusobacteriales</taxon>
        <taxon>Fusobacteriaceae</taxon>
        <taxon>Fusobacterium</taxon>
    </lineage>
</organism>
<reference evidence="3 4" key="1">
    <citation type="submission" date="2018-06" db="EMBL/GenBank/DDBJ databases">
        <authorList>
            <consortium name="Pathogen Informatics"/>
            <person name="Doyle S."/>
        </authorList>
    </citation>
    <scope>NUCLEOTIDE SEQUENCE [LARGE SCALE GENOMIC DNA]</scope>
    <source>
        <strain evidence="3 4">NCTC10723</strain>
    </source>
</reference>
<evidence type="ECO:0000313" key="4">
    <source>
        <dbReference type="Proteomes" id="UP000255328"/>
    </source>
</evidence>
<dbReference type="InterPro" id="IPR008310">
    <property type="entry name" value="UPF0735_ACT_dom-cont"/>
</dbReference>
<dbReference type="PIRSF" id="PIRSF025624">
    <property type="entry name" value="ACT_PheB"/>
    <property type="match status" value="1"/>
</dbReference>
<dbReference type="Gene3D" id="3.30.70.260">
    <property type="match status" value="1"/>
</dbReference>
<gene>
    <name evidence="3" type="ORF">NCTC10723_01713</name>
</gene>
<dbReference type="InterPro" id="IPR045865">
    <property type="entry name" value="ACT-like_dom_sf"/>
</dbReference>
<dbReference type="AlphaFoldDB" id="A0A377H072"/>
<dbReference type="PROSITE" id="PS51671">
    <property type="entry name" value="ACT"/>
    <property type="match status" value="1"/>
</dbReference>
<dbReference type="InterPro" id="IPR002912">
    <property type="entry name" value="ACT_dom"/>
</dbReference>
<evidence type="ECO:0000313" key="3">
    <source>
        <dbReference type="EMBL" id="STO32224.1"/>
    </source>
</evidence>
<name>A0A377H072_9FUSO</name>
<evidence type="ECO:0000259" key="2">
    <source>
        <dbReference type="PROSITE" id="PS51671"/>
    </source>
</evidence>
<dbReference type="Pfam" id="PF01842">
    <property type="entry name" value="ACT"/>
    <property type="match status" value="1"/>
</dbReference>
<dbReference type="HAMAP" id="MF_00707">
    <property type="entry name" value="UPF0735"/>
    <property type="match status" value="1"/>
</dbReference>
<evidence type="ECO:0000256" key="1">
    <source>
        <dbReference type="HAMAP-Rule" id="MF_00707"/>
    </source>
</evidence>
<sequence length="145" mass="16444">MKGKYLIVDKSILPDYFEKVIEVRNFLRDGKFQNVSDAVKEVGISRSTYYKYKDFIFSPSDSNIGRKVLLSIMLEDKKGALSEVLNFLYSVDCNIITINQNIPINKVASITISMDISDTKLVIEEILSKLRSIKNVVSSKLIALE</sequence>
<dbReference type="SUPFAM" id="SSF55021">
    <property type="entry name" value="ACT-like"/>
    <property type="match status" value="1"/>
</dbReference>